<sequence length="286" mass="31826">MRILLALLSGCLAFSICNPLEGQARFRKKARVLTAAWASPEFEAQRQTPDGLAHMSYHIYPGNFHQGLVNDSSLEKISLQEIMETLAPEMAEQNFTPAATFEEGEMVIIVHWGVTAVQEDWADLFPEANDGDTEYDEDGNETGYVDSELSHIATMDRPSVASNAQLTGINRALEKKGLLPSDREAIRSLLEDERYFIVLMAYDWPLLRTEKQHKLLWSCRFSLPAQSTNFVDAVPSLGRAAAPFMGTNLDGLDKTKTQLGWGKGTVGELEVVSEVSEEELENIQSE</sequence>
<dbReference type="Proteomes" id="UP000617628">
    <property type="component" value="Unassembled WGS sequence"/>
</dbReference>
<proteinExistence type="predicted"/>
<dbReference type="RefSeq" id="WP_200354684.1">
    <property type="nucleotide sequence ID" value="NZ_JAENIL010000009.1"/>
</dbReference>
<dbReference type="EMBL" id="JAENIL010000009">
    <property type="protein sequence ID" value="MBK1876467.1"/>
    <property type="molecule type" value="Genomic_DNA"/>
</dbReference>
<keyword evidence="2" id="KW-1185">Reference proteome</keyword>
<comment type="caution">
    <text evidence="1">The sequence shown here is derived from an EMBL/GenBank/DDBJ whole genome shotgun (WGS) entry which is preliminary data.</text>
</comment>
<dbReference type="AlphaFoldDB" id="A0A934RTA0"/>
<reference evidence="1" key="1">
    <citation type="submission" date="2021-01" db="EMBL/GenBank/DDBJ databases">
        <title>Modified the classification status of verrucomicrobia.</title>
        <authorList>
            <person name="Feng X."/>
        </authorList>
    </citation>
    <scope>NUCLEOTIDE SEQUENCE</scope>
    <source>
        <strain evidence="1">KCTC 13126</strain>
    </source>
</reference>
<evidence type="ECO:0000313" key="2">
    <source>
        <dbReference type="Proteomes" id="UP000617628"/>
    </source>
</evidence>
<name>A0A934RTA0_9BACT</name>
<organism evidence="1 2">
    <name type="scientific">Pelagicoccus mobilis</name>
    <dbReference type="NCBI Taxonomy" id="415221"/>
    <lineage>
        <taxon>Bacteria</taxon>
        <taxon>Pseudomonadati</taxon>
        <taxon>Verrucomicrobiota</taxon>
        <taxon>Opitutia</taxon>
        <taxon>Puniceicoccales</taxon>
        <taxon>Pelagicoccaceae</taxon>
        <taxon>Pelagicoccus</taxon>
    </lineage>
</organism>
<protein>
    <submittedName>
        <fullName evidence="1">Uncharacterized protein</fullName>
    </submittedName>
</protein>
<gene>
    <name evidence="1" type="ORF">JIN87_06270</name>
</gene>
<evidence type="ECO:0000313" key="1">
    <source>
        <dbReference type="EMBL" id="MBK1876467.1"/>
    </source>
</evidence>
<accession>A0A934RTA0</accession>